<evidence type="ECO:0000313" key="5">
    <source>
        <dbReference type="EMBL" id="SRX80708.1"/>
    </source>
</evidence>
<dbReference type="PANTHER" id="PTHR10545">
    <property type="entry name" value="DIAMINE N-ACETYLTRANSFERASE"/>
    <property type="match status" value="1"/>
</dbReference>
<dbReference type="GO" id="GO:0008080">
    <property type="term" value="F:N-acetyltransferase activity"/>
    <property type="evidence" value="ECO:0007669"/>
    <property type="project" value="UniProtKB-ARBA"/>
</dbReference>
<dbReference type="EMBL" id="UEGS01000001">
    <property type="protein sequence ID" value="SRX80708.1"/>
    <property type="molecule type" value="Genomic_DNA"/>
</dbReference>
<evidence type="ECO:0000259" key="4">
    <source>
        <dbReference type="PROSITE" id="PS51186"/>
    </source>
</evidence>
<dbReference type="InterPro" id="IPR051016">
    <property type="entry name" value="Diverse_Substrate_AcTransf"/>
</dbReference>
<dbReference type="PANTHER" id="PTHR10545:SF29">
    <property type="entry name" value="GH14572P-RELATED"/>
    <property type="match status" value="1"/>
</dbReference>
<dbReference type="RefSeq" id="WP_083143079.1">
    <property type="nucleotide sequence ID" value="NZ_MVID01000006.1"/>
</dbReference>
<evidence type="ECO:0000256" key="3">
    <source>
        <dbReference type="ARBA" id="ARBA00023315"/>
    </source>
</evidence>
<dbReference type="AlphaFoldDB" id="A0A375YHX5"/>
<dbReference type="CDD" id="cd04301">
    <property type="entry name" value="NAT_SF"/>
    <property type="match status" value="1"/>
</dbReference>
<dbReference type="InterPro" id="IPR016181">
    <property type="entry name" value="Acyl_CoA_acyltransferase"/>
</dbReference>
<evidence type="ECO:0000256" key="1">
    <source>
        <dbReference type="ARBA" id="ARBA00008694"/>
    </source>
</evidence>
<proteinExistence type="inferred from homology"/>
<keyword evidence="3" id="KW-0012">Acyltransferase</keyword>
<name>A0A375YHX5_MYCPF</name>
<dbReference type="STRING" id="39692.BST38_09730"/>
<dbReference type="Proteomes" id="UP000252008">
    <property type="component" value="Unassembled WGS sequence"/>
</dbReference>
<dbReference type="Gene3D" id="3.40.630.30">
    <property type="match status" value="1"/>
</dbReference>
<comment type="similarity">
    <text evidence="1">Belongs to the acetyltransferase family.</text>
</comment>
<dbReference type="Pfam" id="PF00583">
    <property type="entry name" value="Acetyltransf_1"/>
    <property type="match status" value="1"/>
</dbReference>
<feature type="domain" description="N-acetyltransferase" evidence="4">
    <location>
        <begin position="3"/>
        <end position="160"/>
    </location>
</feature>
<keyword evidence="2 5" id="KW-0808">Transferase</keyword>
<accession>A0A375YHX5</accession>
<dbReference type="InterPro" id="IPR000182">
    <property type="entry name" value="GNAT_dom"/>
</dbReference>
<organism evidence="5 6">
    <name type="scientific">Mycolicibacterium parafortuitum</name>
    <name type="common">Mycobacterium parafortuitum</name>
    <dbReference type="NCBI Taxonomy" id="39692"/>
    <lineage>
        <taxon>Bacteria</taxon>
        <taxon>Bacillati</taxon>
        <taxon>Actinomycetota</taxon>
        <taxon>Actinomycetes</taxon>
        <taxon>Mycobacteriales</taxon>
        <taxon>Mycobacteriaceae</taxon>
        <taxon>Mycolicibacterium</taxon>
    </lineage>
</organism>
<evidence type="ECO:0000313" key="6">
    <source>
        <dbReference type="Proteomes" id="UP000252008"/>
    </source>
</evidence>
<evidence type="ECO:0000256" key="2">
    <source>
        <dbReference type="ARBA" id="ARBA00022679"/>
    </source>
</evidence>
<dbReference type="PROSITE" id="PS51186">
    <property type="entry name" value="GNAT"/>
    <property type="match status" value="1"/>
</dbReference>
<sequence>MSESIRRVRRGDEAELVAMIGELAEFEHAADECTVTETQLADALFGPDPTLHGHIAEVDGQAAAMALWFRNFSTWDGAAGIYLEDLFVRARFRRRGLARKLLATLARGCVEHGYSRLSWAVLDWNVNAIALYDGVGGKPQSEWITYRVSGPELSALASRENSESGS</sequence>
<dbReference type="SUPFAM" id="SSF55729">
    <property type="entry name" value="Acyl-CoA N-acyltransferases (Nat)"/>
    <property type="match status" value="1"/>
</dbReference>
<keyword evidence="6" id="KW-1185">Reference proteome</keyword>
<dbReference type="FunFam" id="3.40.630.30:FF:000064">
    <property type="entry name" value="GNAT family acetyltransferase"/>
    <property type="match status" value="1"/>
</dbReference>
<gene>
    <name evidence="5" type="ORF">MPP7335_02452</name>
</gene>
<reference evidence="5 6" key="1">
    <citation type="submission" date="2018-05" db="EMBL/GenBank/DDBJ databases">
        <authorList>
            <consortium name="IHU Genomes"/>
        </authorList>
    </citation>
    <scope>NUCLEOTIDE SEQUENCE [LARGE SCALE GENOMIC DNA]</scope>
    <source>
        <strain evidence="5 6">P7335</strain>
    </source>
</reference>
<protein>
    <submittedName>
        <fullName evidence="5">Acetyltransferase [Nocardia brasiliensis ATCC]</fullName>
    </submittedName>
</protein>